<evidence type="ECO:0000313" key="2">
    <source>
        <dbReference type="EMBL" id="KAJ5388597.1"/>
    </source>
</evidence>
<organism evidence="2 3">
    <name type="scientific">Penicillium cosmopolitanum</name>
    <dbReference type="NCBI Taxonomy" id="1131564"/>
    <lineage>
        <taxon>Eukaryota</taxon>
        <taxon>Fungi</taxon>
        <taxon>Dikarya</taxon>
        <taxon>Ascomycota</taxon>
        <taxon>Pezizomycotina</taxon>
        <taxon>Eurotiomycetes</taxon>
        <taxon>Eurotiomycetidae</taxon>
        <taxon>Eurotiales</taxon>
        <taxon>Aspergillaceae</taxon>
        <taxon>Penicillium</taxon>
    </lineage>
</organism>
<name>A0A9X0B5B7_9EURO</name>
<accession>A0A9X0B5B7</accession>
<evidence type="ECO:0000256" key="1">
    <source>
        <dbReference type="SAM" id="SignalP"/>
    </source>
</evidence>
<dbReference type="RefSeq" id="XP_056486395.1">
    <property type="nucleotide sequence ID" value="XM_056635775.1"/>
</dbReference>
<proteinExistence type="predicted"/>
<dbReference type="SUPFAM" id="SSF82171">
    <property type="entry name" value="DPP6 N-terminal domain-like"/>
    <property type="match status" value="1"/>
</dbReference>
<evidence type="ECO:0008006" key="4">
    <source>
        <dbReference type="Google" id="ProtNLM"/>
    </source>
</evidence>
<dbReference type="EMBL" id="JAPZBU010000009">
    <property type="protein sequence ID" value="KAJ5388597.1"/>
    <property type="molecule type" value="Genomic_DNA"/>
</dbReference>
<keyword evidence="3" id="KW-1185">Reference proteome</keyword>
<protein>
    <recommendedName>
        <fullName evidence="4">Saponin hydrolase</fullName>
    </recommendedName>
</protein>
<dbReference type="OrthoDB" id="10265322at2759"/>
<dbReference type="Proteomes" id="UP001147747">
    <property type="component" value="Unassembled WGS sequence"/>
</dbReference>
<reference evidence="2" key="1">
    <citation type="submission" date="2022-12" db="EMBL/GenBank/DDBJ databases">
        <authorList>
            <person name="Petersen C."/>
        </authorList>
    </citation>
    <scope>NUCLEOTIDE SEQUENCE</scope>
    <source>
        <strain evidence="2">IBT 29677</strain>
    </source>
</reference>
<sequence length="595" mass="64746">MHWLFQAVVSTATLSLATGVPAPPKSESIDIFELPLPPVAPTNDTGACNTSINPRHTGCIGRTSDFFQAGDFAPDGNHVVATVEFIGAPLAPHAASIFTGQQLILIKTNGARFSTGDPWKCLSCGVPSQNSRSLDDARDYPHIARNGQQALWGHNILYCGGITLVSERCTPDKVHIYPIYWPAGANSSGSPREMRMHPDDKHIGWSAFTSGGENSYYGRLQFNESPTNGTLRVPRYDLVGVNLLAKPNGTAPIMAQGSELKIDDQAIGVGELRGFSGAGDEILYIGPTHEANNIDVFAVHIITGVVRRLTSHPEYADPIAFSRDNQWFVTMDTRGSNRQMWMAGMRHIPPLVDLVTVTAASSTRNNGARRFFQPILIDRYGDRGDYFGQHVNYAGNGTNGSVNDPNWNGKADPAFSPDGTHIVYWQSLVIPPACGESNPLPCPISTAQGGRTYRVMLARLATRKPISPVPVFDAPDTIPWATQFPPGASLPSTYSLPPGNYTLRGKHSGFAKTRIAKDPLLNIIKMVSVEYTDFSDDGEHYLHGHEAVTLTLSASDPWLNHLDWYSDILQTGATNASKKTGLGLPSHNKCPRKYF</sequence>
<dbReference type="InterPro" id="IPR011042">
    <property type="entry name" value="6-blade_b-propeller_TolB-like"/>
</dbReference>
<gene>
    <name evidence="2" type="ORF">N7509_011138</name>
</gene>
<comment type="caution">
    <text evidence="2">The sequence shown here is derived from an EMBL/GenBank/DDBJ whole genome shotgun (WGS) entry which is preliminary data.</text>
</comment>
<dbReference type="AlphaFoldDB" id="A0A9X0B5B7"/>
<feature type="chain" id="PRO_5040922680" description="Saponin hydrolase" evidence="1">
    <location>
        <begin position="20"/>
        <end position="595"/>
    </location>
</feature>
<feature type="signal peptide" evidence="1">
    <location>
        <begin position="1"/>
        <end position="19"/>
    </location>
</feature>
<keyword evidence="1" id="KW-0732">Signal</keyword>
<dbReference type="GeneID" id="81374755"/>
<evidence type="ECO:0000313" key="3">
    <source>
        <dbReference type="Proteomes" id="UP001147747"/>
    </source>
</evidence>
<reference evidence="2" key="2">
    <citation type="journal article" date="2023" name="IMA Fungus">
        <title>Comparative genomic study of the Penicillium genus elucidates a diverse pangenome and 15 lateral gene transfer events.</title>
        <authorList>
            <person name="Petersen C."/>
            <person name="Sorensen T."/>
            <person name="Nielsen M.R."/>
            <person name="Sondergaard T.E."/>
            <person name="Sorensen J.L."/>
            <person name="Fitzpatrick D.A."/>
            <person name="Frisvad J.C."/>
            <person name="Nielsen K.L."/>
        </authorList>
    </citation>
    <scope>NUCLEOTIDE SEQUENCE</scope>
    <source>
        <strain evidence="2">IBT 29677</strain>
    </source>
</reference>
<dbReference type="Gene3D" id="2.120.10.30">
    <property type="entry name" value="TolB, C-terminal domain"/>
    <property type="match status" value="1"/>
</dbReference>